<comment type="subcellular location">
    <subcellularLocation>
        <location evidence="1">Nucleus</location>
    </subcellularLocation>
</comment>
<comment type="caution">
    <text evidence="4">The sequence shown here is derived from an EMBL/GenBank/DDBJ whole genome shotgun (WGS) entry which is preliminary data.</text>
</comment>
<dbReference type="InterPro" id="IPR016024">
    <property type="entry name" value="ARM-type_fold"/>
</dbReference>
<dbReference type="Pfam" id="PF12830">
    <property type="entry name" value="Nipped-B_C"/>
    <property type="match status" value="1"/>
</dbReference>
<dbReference type="CDD" id="cd23958">
    <property type="entry name" value="SCC2"/>
    <property type="match status" value="1"/>
</dbReference>
<feature type="region of interest" description="Disordered" evidence="2">
    <location>
        <begin position="422"/>
        <end position="452"/>
    </location>
</feature>
<feature type="region of interest" description="Disordered" evidence="2">
    <location>
        <begin position="1"/>
        <end position="56"/>
    </location>
</feature>
<dbReference type="GO" id="GO:0090694">
    <property type="term" value="C:Scc2-Scc4 cohesin loading complex"/>
    <property type="evidence" value="ECO:0007669"/>
    <property type="project" value="TreeGrafter"/>
</dbReference>
<dbReference type="GO" id="GO:0003682">
    <property type="term" value="F:chromatin binding"/>
    <property type="evidence" value="ECO:0007669"/>
    <property type="project" value="TreeGrafter"/>
</dbReference>
<dbReference type="Proteomes" id="UP000293360">
    <property type="component" value="Unassembled WGS sequence"/>
</dbReference>
<evidence type="ECO:0000259" key="3">
    <source>
        <dbReference type="Pfam" id="PF12830"/>
    </source>
</evidence>
<feature type="domain" description="Sister chromatid cohesion C-terminal" evidence="3">
    <location>
        <begin position="1576"/>
        <end position="1761"/>
    </location>
</feature>
<evidence type="ECO:0000313" key="5">
    <source>
        <dbReference type="Proteomes" id="UP000293360"/>
    </source>
</evidence>
<comment type="similarity">
    <text evidence="1">Belongs to the SCC2/Nipped-B family.</text>
</comment>
<feature type="compositionally biased region" description="Acidic residues" evidence="2">
    <location>
        <begin position="1971"/>
        <end position="1982"/>
    </location>
</feature>
<dbReference type="Pfam" id="PF20168">
    <property type="entry name" value="PDS5"/>
    <property type="match status" value="1"/>
</dbReference>
<dbReference type="GO" id="GO:0071169">
    <property type="term" value="P:establishment of protein localization to chromatin"/>
    <property type="evidence" value="ECO:0007669"/>
    <property type="project" value="TreeGrafter"/>
</dbReference>
<dbReference type="PANTHER" id="PTHR21704:SF18">
    <property type="entry name" value="NIPPED-B-LIKE PROTEIN"/>
    <property type="match status" value="1"/>
</dbReference>
<accession>A0A4Q4T1G7</accession>
<name>A0A4Q4T1G7_9PEZI</name>
<dbReference type="GO" id="GO:0061775">
    <property type="term" value="F:cohesin loader activity"/>
    <property type="evidence" value="ECO:0007669"/>
    <property type="project" value="InterPro"/>
</dbReference>
<dbReference type="PANTHER" id="PTHR21704">
    <property type="entry name" value="NIPPED-B-LIKE PROTEIN DELANGIN SCC2-RELATED"/>
    <property type="match status" value="1"/>
</dbReference>
<sequence>MAHSQPDASGDVGSGGVYQNGVPSYHERQRYQEEEEPYQQQYQQQHNEHHHRSHTQYSKRAFTLDEALPYTPFTSVFPFESDIINSPTIGSGPLAPPVADLVSRDDLDALNREAAGQYQSKRLEGSLEFVQNLLNAGKVTKFQFKTFSKVTSPNDTPPKSLLDGLSPFTRMVYDNTSVAFRYPSPETPKASTPNGQVMPSRVSKKSPKARSRPEPPKVVKHNPASVNAQAVAQNKSRIEIHLPAQKDLNAVSSLHTLPEPASPAVLTEPTYSTLSSQNQPQTVSLADLMVKPQPTSSVLSRIPPHSATQLQAQPAAEVLPQPGKGAQQPSMPKPEPSPAIQTVPQKLRIAPALAPKPQALTTPPLMEAAPIAAQDVAQDAAQDVAQDAAQDAARNTSPGQGNKKISISIELPAAKFNKEEFAVVPDSPDAPLHLSTKRKRNRHDESGDPLGADLNQRELANVAFADLRRCLQDIFMAEDQISARETGSSHLIFLTAEQEPTMTIAAHNKAHTLINRAIELGCFRQAPVDDLLRIQSLSDGALKQATSLDFAVSKSWAETEVGLWVQQLPDVEAGLKAARTSLRIMCGGREEKQLYSEDVIEQALNLFRNVMDSVIVPIAELRSTGDTSGIFRLLAAHKKAIGTLFTASQRLFALMCDLVASIEVSEVVVNTLEFASSRLIFVETAYTEKDSVVGVQKFDGLRSVAMNMLTQIFLMNPSLRQGIFNSILTSLGDLPVGKQKARQFKLSDGGSIQPVSALLMRLVQASAGKVTEKPRGQILQSLADDGSDGGVRPVDNLRQQRSAYLVKTEDHAADQHLTALQELEELAKPLLDTATRNASYVVKFMVERALNATKNGETPYRNLLDMFVEDFTTCLDSPDWPAAELLLRLLMYTMLQRTDGDKNSAPARNMALELLGIMAAAISRLRSHVRKTASGFEGTDSDELGRWLADLSLTTLEGRTSPDKALSWLGPYRISLEFLQDRISDDQYLNSAISYLVTDWASQVVLGYKADEEGSAERDSEYGKTAYRLRNMIVDSKWLAREYSFKSVTGTHARLSYSIILLRSGFCSSFDHILNILMGSMTTDQATVRSRSLKSVNQVLETDPTILDGDSNVIRLILQCSSDSSPQVRDSALGLIGKCIAMRSRLEKMMAPTVIQRFIDSGIGVRKRAMKLARDIYLGNQSKDVRSAIANGLLHRTQDPDEGVRELARQMIEEVWMFPFYKEDDSTTFKQSLAEHVALIVQTVRQGNTALMLDKVFQMILQPGAKLADANAKVCTRLVASMFDLVDNVESDDPAVPSGKDALQVLMIFAKADPKLFTFEQIRLLKPHVASVSTSEDMAVSRAVVVIYRRVLPQVSSVNTQFLADVRKDLMPAVSKITRTLLDDVIACLWIISGLLQTTEHLARLVCSSLAGIQKIRAMTAKGPLDQTKIRQFDRYSLIVGMAGKHCDLDSHAELFKAHFPKWQGGPVSKLMVDVIIPFASPTQPEDVRRPALDAVGLVCQSNPRNFVSANVYTTFQQVFDERNPVLESMVLRSLKEFLFAEEKRSEQAAASGAATKEPVKKDLKVMGSTSFDDVASATTQRFLKEITRITLATQDEHAFLAMEVLASINRQGLVHPKETGVTLITLETCPVSKISELAYHEHRALHEKHETVLEREYAKAVHSAFQYQRDVVKSVRGATEEPFTAKLHLLIEVLKISKSKNRVRFLEKFVGLVDFEVTKLDVDLPVPSHVEFSRFISENLAFFEYSTIGELQAVIAAIEKLVTKTGSGIAQVIESEVFQVRMDPVSGSQQPPDGESQTVASIETSVDARRLRQLSSGAIILLALWEARTYLRRLYGLSTRRETKSKGIAKDLSKAPLKVQGVTGDKFWDDADKIMHGLDSRETMIEQCRAFVELLNVDNEVKVDEEDELDAEDNHHTPEAEDDDDEAAPDPRGRKRKAANTPGGRKKRPRSNSKPRPRGRPRKQPSTEAVEVDAEGDDDWL</sequence>
<evidence type="ECO:0000313" key="4">
    <source>
        <dbReference type="EMBL" id="RYO92957.1"/>
    </source>
</evidence>
<keyword evidence="1" id="KW-0539">Nucleus</keyword>
<gene>
    <name evidence="4" type="ORF">DL764_008059</name>
</gene>
<keyword evidence="5" id="KW-1185">Reference proteome</keyword>
<reference evidence="4 5" key="1">
    <citation type="submission" date="2018-06" db="EMBL/GenBank/DDBJ databases">
        <title>Complete Genomes of Monosporascus.</title>
        <authorList>
            <person name="Robinson A.J."/>
            <person name="Natvig D.O."/>
        </authorList>
    </citation>
    <scope>NUCLEOTIDE SEQUENCE [LARGE SCALE GENOMIC DNA]</scope>
    <source>
        <strain evidence="4 5">CBS 110550</strain>
    </source>
</reference>
<dbReference type="SUPFAM" id="SSF48371">
    <property type="entry name" value="ARM repeat"/>
    <property type="match status" value="1"/>
</dbReference>
<dbReference type="Gene3D" id="1.25.10.10">
    <property type="entry name" value="Leucine-rich Repeat Variant"/>
    <property type="match status" value="1"/>
</dbReference>
<evidence type="ECO:0000256" key="1">
    <source>
        <dbReference type="RuleBase" id="RU364107"/>
    </source>
</evidence>
<keyword evidence="1" id="KW-0131">Cell cycle</keyword>
<dbReference type="GO" id="GO:0034087">
    <property type="term" value="P:establishment of mitotic sister chromatid cohesion"/>
    <property type="evidence" value="ECO:0007669"/>
    <property type="project" value="TreeGrafter"/>
</dbReference>
<keyword evidence="1" id="KW-0677">Repeat</keyword>
<feature type="compositionally biased region" description="Polar residues" evidence="2">
    <location>
        <begin position="394"/>
        <end position="404"/>
    </location>
</feature>
<feature type="compositionally biased region" description="Basic residues" evidence="2">
    <location>
        <begin position="1934"/>
        <end position="1964"/>
    </location>
</feature>
<evidence type="ECO:0000256" key="2">
    <source>
        <dbReference type="SAM" id="MobiDB-lite"/>
    </source>
</evidence>
<dbReference type="GO" id="GO:0140588">
    <property type="term" value="P:chromatin looping"/>
    <property type="evidence" value="ECO:0007669"/>
    <property type="project" value="InterPro"/>
</dbReference>
<dbReference type="InterPro" id="IPR011989">
    <property type="entry name" value="ARM-like"/>
</dbReference>
<organism evidence="4 5">
    <name type="scientific">Monosporascus ibericus</name>
    <dbReference type="NCBI Taxonomy" id="155417"/>
    <lineage>
        <taxon>Eukaryota</taxon>
        <taxon>Fungi</taxon>
        <taxon>Dikarya</taxon>
        <taxon>Ascomycota</taxon>
        <taxon>Pezizomycotina</taxon>
        <taxon>Sordariomycetes</taxon>
        <taxon>Xylariomycetidae</taxon>
        <taxon>Xylariales</taxon>
        <taxon>Xylariales incertae sedis</taxon>
        <taxon>Monosporascus</taxon>
    </lineage>
</organism>
<dbReference type="EMBL" id="QJNU01000598">
    <property type="protein sequence ID" value="RYO92957.1"/>
    <property type="molecule type" value="Genomic_DNA"/>
</dbReference>
<feature type="compositionally biased region" description="Low complexity" evidence="2">
    <location>
        <begin position="382"/>
        <end position="393"/>
    </location>
</feature>
<dbReference type="InterPro" id="IPR033031">
    <property type="entry name" value="Scc2/Nipped-B"/>
</dbReference>
<dbReference type="FunFam" id="1.25.10.10:FF:000494">
    <property type="entry name" value="Sister chromatid cohesion protein"/>
    <property type="match status" value="1"/>
</dbReference>
<dbReference type="GO" id="GO:0010468">
    <property type="term" value="P:regulation of gene expression"/>
    <property type="evidence" value="ECO:0007669"/>
    <property type="project" value="InterPro"/>
</dbReference>
<dbReference type="STRING" id="155417.A0A4Q4T1G7"/>
<feature type="region of interest" description="Disordered" evidence="2">
    <location>
        <begin position="1907"/>
        <end position="1982"/>
    </location>
</feature>
<dbReference type="OrthoDB" id="418242at2759"/>
<feature type="region of interest" description="Disordered" evidence="2">
    <location>
        <begin position="183"/>
        <end position="221"/>
    </location>
</feature>
<proteinExistence type="inferred from homology"/>
<dbReference type="InterPro" id="IPR024986">
    <property type="entry name" value="Nipped-B_C"/>
</dbReference>
<feature type="region of interest" description="Disordered" evidence="2">
    <location>
        <begin position="382"/>
        <end position="404"/>
    </location>
</feature>
<feature type="region of interest" description="Disordered" evidence="2">
    <location>
        <begin position="320"/>
        <end position="340"/>
    </location>
</feature>
<protein>
    <recommendedName>
        <fullName evidence="1">Sister chromatid cohesion protein</fullName>
    </recommendedName>
</protein>
<dbReference type="GO" id="GO:1990414">
    <property type="term" value="P:replication-born double-strand break repair via sister chromatid exchange"/>
    <property type="evidence" value="ECO:0007669"/>
    <property type="project" value="TreeGrafter"/>
</dbReference>